<comment type="caution">
    <text evidence="1">The sequence shown here is derived from an EMBL/GenBank/DDBJ whole genome shotgun (WGS) entry which is preliminary data.</text>
</comment>
<reference evidence="1 2" key="1">
    <citation type="submission" date="2019-06" db="EMBL/GenBank/DDBJ databases">
        <title>Genome of Methylobacterium sp. 17Sr1-39.</title>
        <authorList>
            <person name="Seo T."/>
        </authorList>
    </citation>
    <scope>NUCLEOTIDE SEQUENCE [LARGE SCALE GENOMIC DNA]</scope>
    <source>
        <strain evidence="1 2">17Sr1-39</strain>
    </source>
</reference>
<dbReference type="RefSeq" id="WP_139034460.1">
    <property type="nucleotide sequence ID" value="NZ_VDDA01000002.1"/>
</dbReference>
<gene>
    <name evidence="1" type="ORF">FF100_04915</name>
</gene>
<evidence type="ECO:0000313" key="1">
    <source>
        <dbReference type="EMBL" id="TNC14919.1"/>
    </source>
</evidence>
<name>A0A5C4LNA1_9HYPH</name>
<dbReference type="EMBL" id="VDDA01000002">
    <property type="protein sequence ID" value="TNC14919.1"/>
    <property type="molecule type" value="Genomic_DNA"/>
</dbReference>
<protein>
    <submittedName>
        <fullName evidence="1">Uncharacterized protein</fullName>
    </submittedName>
</protein>
<dbReference type="AlphaFoldDB" id="A0A5C4LNA1"/>
<keyword evidence="2" id="KW-1185">Reference proteome</keyword>
<proteinExistence type="predicted"/>
<evidence type="ECO:0000313" key="2">
    <source>
        <dbReference type="Proteomes" id="UP000305267"/>
    </source>
</evidence>
<accession>A0A5C4LNA1</accession>
<dbReference type="Proteomes" id="UP000305267">
    <property type="component" value="Unassembled WGS sequence"/>
</dbReference>
<sequence>MGEHQPLTYAQMGEVAGAVAKAIMDTVGDDRAQEVVDRWAELGLYVPLGFTCIAAVREAMKGEIRKAMRR</sequence>
<organism evidence="1 2">
    <name type="scientific">Methylobacterium terricola</name>
    <dbReference type="NCBI Taxonomy" id="2583531"/>
    <lineage>
        <taxon>Bacteria</taxon>
        <taxon>Pseudomonadati</taxon>
        <taxon>Pseudomonadota</taxon>
        <taxon>Alphaproteobacteria</taxon>
        <taxon>Hyphomicrobiales</taxon>
        <taxon>Methylobacteriaceae</taxon>
        <taxon>Methylobacterium</taxon>
    </lineage>
</organism>